<dbReference type="PANTHER" id="PTHR42718">
    <property type="entry name" value="MAJOR FACILITATOR SUPERFAMILY MULTIDRUG TRANSPORTER MFSC"/>
    <property type="match status" value="1"/>
</dbReference>
<keyword evidence="8" id="KW-0997">Cell inner membrane</keyword>
<evidence type="ECO:0000313" key="10">
    <source>
        <dbReference type="EMBL" id="NML27230.1"/>
    </source>
</evidence>
<feature type="transmembrane region" description="Helical" evidence="8">
    <location>
        <begin position="97"/>
        <end position="118"/>
    </location>
</feature>
<keyword evidence="11" id="KW-1185">Reference proteome</keyword>
<feature type="transmembrane region" description="Helical" evidence="8">
    <location>
        <begin position="158"/>
        <end position="180"/>
    </location>
</feature>
<gene>
    <name evidence="10" type="ORF">HHL15_15870</name>
</gene>
<evidence type="ECO:0000256" key="8">
    <source>
        <dbReference type="RuleBase" id="RU365088"/>
    </source>
</evidence>
<dbReference type="CDD" id="cd17320">
    <property type="entry name" value="MFS_MdfA_MDR_like"/>
    <property type="match status" value="1"/>
</dbReference>
<comment type="subcellular location">
    <subcellularLocation>
        <location evidence="8">Cell inner membrane</location>
        <topology evidence="8">Multi-pass membrane protein</topology>
    </subcellularLocation>
    <subcellularLocation>
        <location evidence="1">Cell membrane</location>
        <topology evidence="1">Multi-pass membrane protein</topology>
    </subcellularLocation>
</comment>
<dbReference type="NCBIfam" id="TIGR00710">
    <property type="entry name" value="efflux_Bcr_CflA"/>
    <property type="match status" value="1"/>
</dbReference>
<evidence type="ECO:0000256" key="7">
    <source>
        <dbReference type="ARBA" id="ARBA00023136"/>
    </source>
</evidence>
<feature type="transmembrane region" description="Helical" evidence="8">
    <location>
        <begin position="368"/>
        <end position="387"/>
    </location>
</feature>
<feature type="transmembrane region" description="Helical" evidence="8">
    <location>
        <begin position="343"/>
        <end position="362"/>
    </location>
</feature>
<feature type="transmembrane region" description="Helical" evidence="8">
    <location>
        <begin position="310"/>
        <end position="331"/>
    </location>
</feature>
<evidence type="ECO:0000256" key="6">
    <source>
        <dbReference type="ARBA" id="ARBA00022989"/>
    </source>
</evidence>
<feature type="transmembrane region" description="Helical" evidence="8">
    <location>
        <begin position="277"/>
        <end position="298"/>
    </location>
</feature>
<feature type="transmembrane region" description="Helical" evidence="8">
    <location>
        <begin position="246"/>
        <end position="265"/>
    </location>
</feature>
<evidence type="ECO:0000256" key="2">
    <source>
        <dbReference type="ARBA" id="ARBA00006236"/>
    </source>
</evidence>
<keyword evidence="5 8" id="KW-0812">Transmembrane</keyword>
<name>A0A848G7I0_9RHOO</name>
<feature type="transmembrane region" description="Helical" evidence="8">
    <location>
        <begin position="130"/>
        <end position="152"/>
    </location>
</feature>
<dbReference type="Proteomes" id="UP000580043">
    <property type="component" value="Unassembled WGS sequence"/>
</dbReference>
<proteinExistence type="inferred from homology"/>
<evidence type="ECO:0000259" key="9">
    <source>
        <dbReference type="PROSITE" id="PS50850"/>
    </source>
</evidence>
<accession>A0A848G7I0</accession>
<evidence type="ECO:0000256" key="5">
    <source>
        <dbReference type="ARBA" id="ARBA00022692"/>
    </source>
</evidence>
<dbReference type="GO" id="GO:0005886">
    <property type="term" value="C:plasma membrane"/>
    <property type="evidence" value="ECO:0007669"/>
    <property type="project" value="UniProtKB-SubCell"/>
</dbReference>
<dbReference type="InterPro" id="IPR004812">
    <property type="entry name" value="Efflux_drug-R_Bcr/CmlA"/>
</dbReference>
<keyword evidence="6 8" id="KW-1133">Transmembrane helix</keyword>
<protein>
    <recommendedName>
        <fullName evidence="8">Bcr/CflA family efflux transporter</fullName>
    </recommendedName>
</protein>
<feature type="transmembrane region" description="Helical" evidence="8">
    <location>
        <begin position="72"/>
        <end position="91"/>
    </location>
</feature>
<dbReference type="InterPro" id="IPR036259">
    <property type="entry name" value="MFS_trans_sf"/>
</dbReference>
<keyword evidence="3 8" id="KW-0813">Transport</keyword>
<feature type="domain" description="Major facilitator superfamily (MFS) profile" evidence="9">
    <location>
        <begin position="6"/>
        <end position="400"/>
    </location>
</feature>
<organism evidence="10 11">
    <name type="scientific">Zoogloea dura</name>
    <dbReference type="NCBI Taxonomy" id="2728840"/>
    <lineage>
        <taxon>Bacteria</taxon>
        <taxon>Pseudomonadati</taxon>
        <taxon>Pseudomonadota</taxon>
        <taxon>Betaproteobacteria</taxon>
        <taxon>Rhodocyclales</taxon>
        <taxon>Zoogloeaceae</taxon>
        <taxon>Zoogloea</taxon>
    </lineage>
</organism>
<dbReference type="AlphaFoldDB" id="A0A848G7I0"/>
<dbReference type="SUPFAM" id="SSF103473">
    <property type="entry name" value="MFS general substrate transporter"/>
    <property type="match status" value="1"/>
</dbReference>
<comment type="caution">
    <text evidence="10">The sequence shown here is derived from an EMBL/GenBank/DDBJ whole genome shotgun (WGS) entry which is preliminary data.</text>
</comment>
<dbReference type="GO" id="GO:1990961">
    <property type="term" value="P:xenobiotic detoxification by transmembrane export across the plasma membrane"/>
    <property type="evidence" value="ECO:0007669"/>
    <property type="project" value="InterPro"/>
</dbReference>
<feature type="transmembrane region" description="Helical" evidence="8">
    <location>
        <begin position="42"/>
        <end position="60"/>
    </location>
</feature>
<dbReference type="GO" id="GO:0042910">
    <property type="term" value="F:xenobiotic transmembrane transporter activity"/>
    <property type="evidence" value="ECO:0007669"/>
    <property type="project" value="InterPro"/>
</dbReference>
<dbReference type="EMBL" id="JABBGA010000013">
    <property type="protein sequence ID" value="NML27230.1"/>
    <property type="molecule type" value="Genomic_DNA"/>
</dbReference>
<feature type="transmembrane region" description="Helical" evidence="8">
    <location>
        <begin position="209"/>
        <end position="234"/>
    </location>
</feature>
<dbReference type="Pfam" id="PF07690">
    <property type="entry name" value="MFS_1"/>
    <property type="match status" value="1"/>
</dbReference>
<evidence type="ECO:0000256" key="1">
    <source>
        <dbReference type="ARBA" id="ARBA00004651"/>
    </source>
</evidence>
<dbReference type="Gene3D" id="1.20.1720.10">
    <property type="entry name" value="Multidrug resistance protein D"/>
    <property type="match status" value="1"/>
</dbReference>
<dbReference type="InterPro" id="IPR011701">
    <property type="entry name" value="MFS"/>
</dbReference>
<dbReference type="PROSITE" id="PS50850">
    <property type="entry name" value="MFS"/>
    <property type="match status" value="1"/>
</dbReference>
<evidence type="ECO:0000313" key="11">
    <source>
        <dbReference type="Proteomes" id="UP000580043"/>
    </source>
</evidence>
<comment type="caution">
    <text evidence="8">Lacks conserved residue(s) required for the propagation of feature annotation.</text>
</comment>
<keyword evidence="7 8" id="KW-0472">Membrane</keyword>
<keyword evidence="4" id="KW-1003">Cell membrane</keyword>
<reference evidence="10 11" key="1">
    <citation type="submission" date="2020-04" db="EMBL/GenBank/DDBJ databases">
        <title>Zoogloea sp. G-4-1-14 isolated from soil.</title>
        <authorList>
            <person name="Dahal R.H."/>
        </authorList>
    </citation>
    <scope>NUCLEOTIDE SEQUENCE [LARGE SCALE GENOMIC DNA]</scope>
    <source>
        <strain evidence="10 11">G-4-1-14</strain>
    </source>
</reference>
<dbReference type="PANTHER" id="PTHR42718:SF9">
    <property type="entry name" value="MAJOR FACILITATOR SUPERFAMILY MULTIDRUG TRANSPORTER MFSC"/>
    <property type="match status" value="1"/>
</dbReference>
<comment type="similarity">
    <text evidence="2 8">Belongs to the major facilitator superfamily. Bcr/CmlA family.</text>
</comment>
<dbReference type="RefSeq" id="WP_169146762.1">
    <property type="nucleotide sequence ID" value="NZ_JABBGA010000013.1"/>
</dbReference>
<evidence type="ECO:0000256" key="3">
    <source>
        <dbReference type="ARBA" id="ARBA00022448"/>
    </source>
</evidence>
<dbReference type="InterPro" id="IPR020846">
    <property type="entry name" value="MFS_dom"/>
</dbReference>
<evidence type="ECO:0000256" key="4">
    <source>
        <dbReference type="ARBA" id="ARBA00022475"/>
    </source>
</evidence>
<sequence>MPYAQLAMLLAALATVGPFSIDTYLPALHAIGSDLQADPVQVQQTLTAYMLPMGIMVLWHGAFSDAWGRKPVILVSMLLFMLASVVCVLATSIEALLVGRALQGISAGAGMVVGRAIVRDLMEGPRAQRLMSHVSMAFAIGPAIAPVLGGWIHTAFGWRAIFVFLALLGLALAALTAWKLPETHSPAARQPLHPGPLARRYGQVFTTPGFLLLTFAVGLNFNGFFIYVLSAPVFLMRHLGLGETEFGWMFIPGVMGMMCGSALSARLAGRLPPPRTIALGFALMLLAAVANLAVSFLMQPGLPQSVLPIVLYNFGMAVAMPSLTLLALDHFPTHRGLAASCQSFLQMLVGALTAGVVAPALWDTPGGLAGSMATYLVLGLCCFATWWRQFHCRRSGAEAA</sequence>